<feature type="region of interest" description="Disordered" evidence="11">
    <location>
        <begin position="1006"/>
        <end position="1042"/>
    </location>
</feature>
<dbReference type="UniPathway" id="UPA00196"/>
<evidence type="ECO:0000256" key="10">
    <source>
        <dbReference type="ARBA" id="ARBA00023180"/>
    </source>
</evidence>
<comment type="pathway">
    <text evidence="2">Glycolipid biosynthesis; glycosylphosphatidylinositol-anchor biosynthesis.</text>
</comment>
<dbReference type="InterPro" id="IPR045687">
    <property type="entry name" value="PIGG/GPI7_C"/>
</dbReference>
<evidence type="ECO:0000256" key="3">
    <source>
        <dbReference type="ARBA" id="ARBA00008695"/>
    </source>
</evidence>
<comment type="similarity">
    <text evidence="3">Belongs to the PIGG/PIGN/PIGO family. PIGO subfamily.</text>
</comment>
<feature type="region of interest" description="Disordered" evidence="11">
    <location>
        <begin position="1169"/>
        <end position="1216"/>
    </location>
</feature>
<dbReference type="SUPFAM" id="SSF53649">
    <property type="entry name" value="Alkaline phosphatase-like"/>
    <property type="match status" value="1"/>
</dbReference>
<dbReference type="Proteomes" id="UP000054558">
    <property type="component" value="Unassembled WGS sequence"/>
</dbReference>
<dbReference type="PANTHER" id="PTHR23071">
    <property type="entry name" value="PHOSPHATIDYLINOSITOL GLYCAN"/>
    <property type="match status" value="1"/>
</dbReference>
<feature type="transmembrane region" description="Helical" evidence="12">
    <location>
        <begin position="1074"/>
        <end position="1094"/>
    </location>
</feature>
<dbReference type="OrthoDB" id="272139at2759"/>
<dbReference type="STRING" id="105231.A0A1Y1HU71"/>
<dbReference type="EMBL" id="DF236994">
    <property type="protein sequence ID" value="GAQ80076.1"/>
    <property type="molecule type" value="Genomic_DNA"/>
</dbReference>
<feature type="region of interest" description="Disordered" evidence="11">
    <location>
        <begin position="641"/>
        <end position="662"/>
    </location>
</feature>
<evidence type="ECO:0000256" key="11">
    <source>
        <dbReference type="SAM" id="MobiDB-lite"/>
    </source>
</evidence>
<dbReference type="InterPro" id="IPR037675">
    <property type="entry name" value="PIG-O_N"/>
</dbReference>
<feature type="region of interest" description="Disordered" evidence="11">
    <location>
        <begin position="349"/>
        <end position="369"/>
    </location>
</feature>
<keyword evidence="6 12" id="KW-0812">Transmembrane</keyword>
<feature type="region of interest" description="Disordered" evidence="11">
    <location>
        <begin position="1134"/>
        <end position="1157"/>
    </location>
</feature>
<feature type="transmembrane region" description="Helical" evidence="12">
    <location>
        <begin position="899"/>
        <end position="919"/>
    </location>
</feature>
<feature type="transmembrane region" description="Helical" evidence="12">
    <location>
        <begin position="696"/>
        <end position="718"/>
    </location>
</feature>
<feature type="compositionally biased region" description="Polar residues" evidence="11">
    <location>
        <begin position="458"/>
        <end position="468"/>
    </location>
</feature>
<dbReference type="PANTHER" id="PTHR23071:SF1">
    <property type="entry name" value="GPI ETHANOLAMINE PHOSPHATE TRANSFERASE 3"/>
    <property type="match status" value="1"/>
</dbReference>
<dbReference type="GO" id="GO:0006506">
    <property type="term" value="P:GPI anchor biosynthetic process"/>
    <property type="evidence" value="ECO:0000318"/>
    <property type="project" value="GO_Central"/>
</dbReference>
<feature type="transmembrane region" description="Helical" evidence="12">
    <location>
        <begin position="861"/>
        <end position="879"/>
    </location>
</feature>
<keyword evidence="7" id="KW-0256">Endoplasmic reticulum</keyword>
<dbReference type="CDD" id="cd16023">
    <property type="entry name" value="GPI_EPT_3"/>
    <property type="match status" value="1"/>
</dbReference>
<evidence type="ECO:0000256" key="5">
    <source>
        <dbReference type="ARBA" id="ARBA00022679"/>
    </source>
</evidence>
<feature type="transmembrane region" description="Helical" evidence="12">
    <location>
        <begin position="1283"/>
        <end position="1305"/>
    </location>
</feature>
<feature type="compositionally biased region" description="Basic and acidic residues" evidence="11">
    <location>
        <begin position="483"/>
        <end position="494"/>
    </location>
</feature>
<evidence type="ECO:0000313" key="14">
    <source>
        <dbReference type="EMBL" id="GAQ80076.1"/>
    </source>
</evidence>
<dbReference type="Pfam" id="PF01663">
    <property type="entry name" value="Phosphodiest"/>
    <property type="match status" value="1"/>
</dbReference>
<dbReference type="Gene3D" id="3.40.720.10">
    <property type="entry name" value="Alkaline Phosphatase, subunit A"/>
    <property type="match status" value="1"/>
</dbReference>
<dbReference type="GO" id="GO:0051377">
    <property type="term" value="F:mannose-ethanolamine phosphotransferase activity"/>
    <property type="evidence" value="ECO:0000318"/>
    <property type="project" value="GO_Central"/>
</dbReference>
<keyword evidence="8 12" id="KW-1133">Transmembrane helix</keyword>
<evidence type="ECO:0000256" key="4">
    <source>
        <dbReference type="ARBA" id="ARBA00022502"/>
    </source>
</evidence>
<keyword evidence="4" id="KW-0337">GPI-anchor biosynthesis</keyword>
<dbReference type="InterPro" id="IPR002591">
    <property type="entry name" value="Phosphodiest/P_Trfase"/>
</dbReference>
<feature type="transmembrane region" description="Helical" evidence="12">
    <location>
        <begin position="1366"/>
        <end position="1386"/>
    </location>
</feature>
<keyword evidence="9 12" id="KW-0472">Membrane</keyword>
<organism evidence="14 15">
    <name type="scientific">Klebsormidium nitens</name>
    <name type="common">Green alga</name>
    <name type="synonym">Ulothrix nitens</name>
    <dbReference type="NCBI Taxonomy" id="105231"/>
    <lineage>
        <taxon>Eukaryota</taxon>
        <taxon>Viridiplantae</taxon>
        <taxon>Streptophyta</taxon>
        <taxon>Klebsormidiophyceae</taxon>
        <taxon>Klebsormidiales</taxon>
        <taxon>Klebsormidiaceae</taxon>
        <taxon>Klebsormidium</taxon>
    </lineage>
</organism>
<dbReference type="Pfam" id="PF19316">
    <property type="entry name" value="PIGO_PIGG"/>
    <property type="match status" value="1"/>
</dbReference>
<evidence type="ECO:0000256" key="8">
    <source>
        <dbReference type="ARBA" id="ARBA00022989"/>
    </source>
</evidence>
<keyword evidence="15" id="KW-1185">Reference proteome</keyword>
<name>A0A1Y1HU71_KLENI</name>
<evidence type="ECO:0000259" key="13">
    <source>
        <dbReference type="Pfam" id="PF19316"/>
    </source>
</evidence>
<feature type="transmembrane region" description="Helical" evidence="12">
    <location>
        <begin position="12"/>
        <end position="31"/>
    </location>
</feature>
<evidence type="ECO:0000256" key="1">
    <source>
        <dbReference type="ARBA" id="ARBA00004477"/>
    </source>
</evidence>
<proteinExistence type="inferred from homology"/>
<feature type="region of interest" description="Disordered" evidence="11">
    <location>
        <begin position="435"/>
        <end position="494"/>
    </location>
</feature>
<evidence type="ECO:0000256" key="9">
    <source>
        <dbReference type="ARBA" id="ARBA00023136"/>
    </source>
</evidence>
<evidence type="ECO:0000256" key="7">
    <source>
        <dbReference type="ARBA" id="ARBA00022824"/>
    </source>
</evidence>
<gene>
    <name evidence="14" type="ORF">KFL_000450320</name>
</gene>
<accession>A0A1Y1HU71</accession>
<sequence>MEAGRSQTVPLLLWLLALHVVGLLIFTKGFLLTRVELDLYSGCTDFPTHHYSNQYTTEETCRLVEDASPDGASSKFKTRPDDAVEEQLQIPRRQSGCWSTPKVQKVVILIIDAMRFDFAANTSAYHQPTGPWVGRLPIFERLVAEKGASAALFKFVADPPTTSLQRLKGLTTGGLPTFIDIGNSFGAPAITEDNLISQLTQQGRRLVLLGDDTWMDLYPTQFTEAHPYPSFVVKDIHTVDNGVIKEIFPALERDDWDVLIGHFLGVDHVGHTFDVGSPVMLEKLDQMNAVIEDVVSALEKHSQGLHQDTLLIVMGDHAQTLSGDHGGGTPEEVDTALFALSMRTPPAALPSDLRSQPCTTSLSDPGPSRCATLPQVDFAPTLAMLLGVPIPYASVGKISPELWALCAHSWTEKVPPSDVSHSTPLNSRCQAAKVPPLCRNPSATNEHGTEKRHHVGSAKNQRSVLGSNAETGAESRSGGGSAEEYRCEHRSRSGEDVEVPISDEARLDTWLAGYLRALAVNSAQVQRYLDQYSAAATSPFPAAQLAKVRALHQKAIRAGGEVRHGAGSGFLPEGDSGRGGKETAEGMLLAGSETGDGERCQSREEELLADVERTRGSFETTGRRQGVCGAQTEGGETCRVEGTATSKNAAQGDGSQRREGESRLSALQRAIAAHLEHLTKAAELARAQWTQFDGAAMVLGLTILAASLLAHLIALLSLSSDAPPKLPWTRTVTVAAAVGTAKAAGISVSGGVNELVGDGVHALVMGAGAAALASVAVLSRHVLGSHVSATAHGTEGFGLLWRGRVGRRRDWGLLLFTCMHAASLISDNCIMAEGKIAVGLTALTAALYLRDAVRIRSRVHVQDALLLLAANAALAFLGLRSPSSQQRGTSAATLSPPLASILAALSTSVPLLLLFRLLSRHLPSKTRLWRAFQMCCALQYFLVAAYRLVEDLGDQFLLPPHQMVARLLLPRAVYGLAATLLATLVASVVDIQVGRRISGKECYANGQEKSAGDRKNGVTDTSGRNGRLLSANPASTGLTKPSVAPANGVVKAGVERTPTEAEQRSDDSTAVDATAARVVALLTVVGGGLVMLLGKKGPALLVAAAVQAACSVRLQSLSGDRVCIPERGQAMVDGDKGLPASAAQNGTGTEVEGDGVGKSVGGGAIRAHLGKSETGQIESDEGQKISLGRTSEAPVEGTGSGRSSDGDKRARATSCSARSIESPLSVMHNSAARLVGAAAAGSEWSIHTTQLFFCTGHRCAFDALQYTAAFVGFEGFSFARSGALLAANTFAAHILVAFGLPLLVFRRALKWPERADLRVMLGRVVLGYGLARALACLVTTGTVAILRRHLMVWSIFAPKFVFDSCSLLVTDILLAVIVVYAEAAFARAKRR</sequence>
<protein>
    <submittedName>
        <fullName evidence="14">Phosphatidylinositol glycan class O</fullName>
    </submittedName>
</protein>
<feature type="transmembrane region" description="Helical" evidence="12">
    <location>
        <begin position="931"/>
        <end position="949"/>
    </location>
</feature>
<keyword evidence="10" id="KW-0325">Glycoprotein</keyword>
<feature type="transmembrane region" description="Helical" evidence="12">
    <location>
        <begin position="969"/>
        <end position="989"/>
    </location>
</feature>
<reference evidence="14 15" key="1">
    <citation type="journal article" date="2014" name="Nat. Commun.">
        <title>Klebsormidium flaccidum genome reveals primary factors for plant terrestrial adaptation.</title>
        <authorList>
            <person name="Hori K."/>
            <person name="Maruyama F."/>
            <person name="Fujisawa T."/>
            <person name="Togashi T."/>
            <person name="Yamamoto N."/>
            <person name="Seo M."/>
            <person name="Sato S."/>
            <person name="Yamada T."/>
            <person name="Mori H."/>
            <person name="Tajima N."/>
            <person name="Moriyama T."/>
            <person name="Ikeuchi M."/>
            <person name="Watanabe M."/>
            <person name="Wada H."/>
            <person name="Kobayashi K."/>
            <person name="Saito M."/>
            <person name="Masuda T."/>
            <person name="Sasaki-Sekimoto Y."/>
            <person name="Mashiguchi K."/>
            <person name="Awai K."/>
            <person name="Shimojima M."/>
            <person name="Masuda S."/>
            <person name="Iwai M."/>
            <person name="Nobusawa T."/>
            <person name="Narise T."/>
            <person name="Kondo S."/>
            <person name="Saito H."/>
            <person name="Sato R."/>
            <person name="Murakawa M."/>
            <person name="Ihara Y."/>
            <person name="Oshima-Yamada Y."/>
            <person name="Ohtaka K."/>
            <person name="Satoh M."/>
            <person name="Sonobe K."/>
            <person name="Ishii M."/>
            <person name="Ohtani R."/>
            <person name="Kanamori-Sato M."/>
            <person name="Honoki R."/>
            <person name="Miyazaki D."/>
            <person name="Mochizuki H."/>
            <person name="Umetsu J."/>
            <person name="Higashi K."/>
            <person name="Shibata D."/>
            <person name="Kamiya Y."/>
            <person name="Sato N."/>
            <person name="Nakamura Y."/>
            <person name="Tabata S."/>
            <person name="Ida S."/>
            <person name="Kurokawa K."/>
            <person name="Ohta H."/>
        </authorList>
    </citation>
    <scope>NUCLEOTIDE SEQUENCE [LARGE SCALE GENOMIC DNA]</scope>
    <source>
        <strain evidence="14 15">NIES-2285</strain>
    </source>
</reference>
<feature type="transmembrane region" description="Helical" evidence="12">
    <location>
        <begin position="1325"/>
        <end position="1346"/>
    </location>
</feature>
<feature type="transmembrane region" description="Helical" evidence="12">
    <location>
        <begin position="759"/>
        <end position="778"/>
    </location>
</feature>
<feature type="compositionally biased region" description="Polar residues" evidence="11">
    <location>
        <begin position="353"/>
        <end position="363"/>
    </location>
</feature>
<dbReference type="OMA" id="DHGMDEN"/>
<keyword evidence="5" id="KW-0808">Transferase</keyword>
<evidence type="ECO:0000313" key="15">
    <source>
        <dbReference type="Proteomes" id="UP000054558"/>
    </source>
</evidence>
<dbReference type="InterPro" id="IPR017850">
    <property type="entry name" value="Alkaline_phosphatase_core_sf"/>
</dbReference>
<evidence type="ECO:0000256" key="12">
    <source>
        <dbReference type="SAM" id="Phobius"/>
    </source>
</evidence>
<comment type="subcellular location">
    <subcellularLocation>
        <location evidence="1">Endoplasmic reticulum membrane</location>
        <topology evidence="1">Multi-pass membrane protein</topology>
    </subcellularLocation>
</comment>
<evidence type="ECO:0000256" key="2">
    <source>
        <dbReference type="ARBA" id="ARBA00004687"/>
    </source>
</evidence>
<dbReference type="InterPro" id="IPR039524">
    <property type="entry name" value="PIGO/GPI13"/>
</dbReference>
<feature type="domain" description="GPI ethanolamine phosphate transferase 2 C-terminal" evidence="13">
    <location>
        <begin position="1250"/>
        <end position="1377"/>
    </location>
</feature>
<dbReference type="GO" id="GO:0005789">
    <property type="term" value="C:endoplasmic reticulum membrane"/>
    <property type="evidence" value="ECO:0000318"/>
    <property type="project" value="GO_Central"/>
</dbReference>
<evidence type="ECO:0000256" key="6">
    <source>
        <dbReference type="ARBA" id="ARBA00022692"/>
    </source>
</evidence>